<feature type="non-terminal residue" evidence="3">
    <location>
        <position position="666"/>
    </location>
</feature>
<feature type="region of interest" description="Disordered" evidence="1">
    <location>
        <begin position="319"/>
        <end position="339"/>
    </location>
</feature>
<evidence type="ECO:0008006" key="5">
    <source>
        <dbReference type="Google" id="ProtNLM"/>
    </source>
</evidence>
<dbReference type="PANTHER" id="PTHR23242">
    <property type="entry name" value="TRANSCRIPTION FACTOR HOXA13"/>
    <property type="match status" value="1"/>
</dbReference>
<feature type="transmembrane region" description="Helical" evidence="2">
    <location>
        <begin position="41"/>
        <end position="63"/>
    </location>
</feature>
<dbReference type="EMBL" id="MU404359">
    <property type="protein sequence ID" value="KAI1609703.1"/>
    <property type="molecule type" value="Genomic_DNA"/>
</dbReference>
<feature type="region of interest" description="Disordered" evidence="1">
    <location>
        <begin position="1"/>
        <end position="33"/>
    </location>
</feature>
<keyword evidence="2" id="KW-0472">Membrane</keyword>
<name>A0AAN6DPL7_9EURO</name>
<keyword evidence="2" id="KW-0812">Transmembrane</keyword>
<keyword evidence="4" id="KW-1185">Reference proteome</keyword>
<dbReference type="AlphaFoldDB" id="A0AAN6DPL7"/>
<protein>
    <recommendedName>
        <fullName evidence="5">Transcription factor hoxa13</fullName>
    </recommendedName>
</protein>
<sequence length="666" mass="72673">MAVVENGKPVNAKPIESVKDRPNGHAVGPVSRRPRHRRQSWTFWLFNNLAKLTTWYVLLTVIFRCPSTPAKLTDTTPQVCHTYLSVKSYAQPHLQPYYDDYAAPYVAKAQPYADLANRRLVRPVSNFVQLNYDKYASPQLESAKTHVQAQWDKSVVPRINNVQGNAVKIYDANLAPHVEKVATVAGPYYSSGRDSAGHLYQQYVLPSVKQSRPYIQSAYNSTQLFVATTAYPVARHAWSDLIIFVDGTFWPFVKGLYIDNVRPQLVMINERVAKYRESRKMKAAMDVVDKSTTAPAASSTPIASSVLDDVYAMFNTDESSTPAATGTVAPESSAKAEPKWATEEQISEDLEIWQKKFAAAADTGSDDLSERVASIVHSLAKSDIEGMGQGLATALEKTIENEIDNVKSKIRSVVGSLPEDAGSEETKKSAEEILGTIRASGAEIKDRAQKVRDWAQNFEKGLIQRLAAASASTLEVLDGIKDLGLQEVGMRWAWMEGVTYKHWEKFHAVRKQLDEWKQEVRNVAMENPEAEKAIASARQIMEESMAITEDAAKELVRLKSVAQWKLRARDATDDFETKSMPAEAVSAASSLASELQGLPSQGVDSASSALSQATDAIADGISSASSAVVGTSTGTVESVSSQASQYADSALSSASSAVGAVPGYDS</sequence>
<dbReference type="Proteomes" id="UP001203852">
    <property type="component" value="Unassembled WGS sequence"/>
</dbReference>
<proteinExistence type="predicted"/>
<organism evidence="3 4">
    <name type="scientific">Exophiala viscosa</name>
    <dbReference type="NCBI Taxonomy" id="2486360"/>
    <lineage>
        <taxon>Eukaryota</taxon>
        <taxon>Fungi</taxon>
        <taxon>Dikarya</taxon>
        <taxon>Ascomycota</taxon>
        <taxon>Pezizomycotina</taxon>
        <taxon>Eurotiomycetes</taxon>
        <taxon>Chaetothyriomycetidae</taxon>
        <taxon>Chaetothyriales</taxon>
        <taxon>Herpotrichiellaceae</taxon>
        <taxon>Exophiala</taxon>
    </lineage>
</organism>
<evidence type="ECO:0000256" key="1">
    <source>
        <dbReference type="SAM" id="MobiDB-lite"/>
    </source>
</evidence>
<comment type="caution">
    <text evidence="3">The sequence shown here is derived from an EMBL/GenBank/DDBJ whole genome shotgun (WGS) entry which is preliminary data.</text>
</comment>
<keyword evidence="2" id="KW-1133">Transmembrane helix</keyword>
<gene>
    <name evidence="3" type="ORF">EDD36DRAFT_398658</name>
</gene>
<evidence type="ECO:0000313" key="3">
    <source>
        <dbReference type="EMBL" id="KAI1609703.1"/>
    </source>
</evidence>
<evidence type="ECO:0000256" key="2">
    <source>
        <dbReference type="SAM" id="Phobius"/>
    </source>
</evidence>
<evidence type="ECO:0000313" key="4">
    <source>
        <dbReference type="Proteomes" id="UP001203852"/>
    </source>
</evidence>
<dbReference type="PANTHER" id="PTHR23242:SF9">
    <property type="entry name" value="TRANSCRIPTION FACTOR HOXA13"/>
    <property type="match status" value="1"/>
</dbReference>
<reference evidence="3" key="1">
    <citation type="journal article" date="2022" name="bioRxiv">
        <title>Deciphering the potential niche of two novel black yeast fungi from a biological soil crust based on their genomes, phenotypes, and melanin regulation.</title>
        <authorList>
            <consortium name="DOE Joint Genome Institute"/>
            <person name="Carr E.C."/>
            <person name="Barton Q."/>
            <person name="Grambo S."/>
            <person name="Sullivan M."/>
            <person name="Renfro C.M."/>
            <person name="Kuo A."/>
            <person name="Pangilinan J."/>
            <person name="Lipzen A."/>
            <person name="Keymanesh K."/>
            <person name="Savage E."/>
            <person name="Barry K."/>
            <person name="Grigoriev I.V."/>
            <person name="Riekhof W.R."/>
            <person name="Harris S.S."/>
        </authorList>
    </citation>
    <scope>NUCLEOTIDE SEQUENCE</scope>
    <source>
        <strain evidence="3">JF 03-4F</strain>
    </source>
</reference>
<accession>A0AAN6DPL7</accession>